<dbReference type="PANTHER" id="PTHR10589:SF17">
    <property type="entry name" value="UBIQUITIN CARBOXYL-TERMINAL HYDROLASE"/>
    <property type="match status" value="1"/>
</dbReference>
<proteinExistence type="evidence at transcript level"/>
<evidence type="ECO:0000256" key="4">
    <source>
        <dbReference type="ARBA" id="ARBA00022786"/>
    </source>
</evidence>
<dbReference type="InterPro" id="IPR001578">
    <property type="entry name" value="Peptidase_C12_UCH"/>
</dbReference>
<feature type="site" description="Important for enzyme activity" evidence="7">
    <location>
        <position position="182"/>
    </location>
</feature>
<evidence type="ECO:0000259" key="9">
    <source>
        <dbReference type="PROSITE" id="PS52048"/>
    </source>
</evidence>
<dbReference type="GO" id="GO:0005737">
    <property type="term" value="C:cytoplasm"/>
    <property type="evidence" value="ECO:0007669"/>
    <property type="project" value="TreeGrafter"/>
</dbReference>
<keyword evidence="6 7" id="KW-0788">Thiol protease</keyword>
<dbReference type="GO" id="GO:0004843">
    <property type="term" value="F:cysteine-type deubiquitinase activity"/>
    <property type="evidence" value="ECO:0007669"/>
    <property type="project" value="UniProtKB-UniRule"/>
</dbReference>
<reference evidence="10" key="1">
    <citation type="submission" date="2012-05" db="EMBL/GenBank/DDBJ databases">
        <authorList>
            <person name="Krishnakumar V."/>
            <person name="Cheung F."/>
            <person name="Xiao Y."/>
            <person name="Chan A."/>
            <person name="Moskal W.A."/>
            <person name="Town C.D."/>
        </authorList>
    </citation>
    <scope>NUCLEOTIDE SEQUENCE</scope>
</reference>
<keyword evidence="5 7" id="KW-0378">Hydrolase</keyword>
<dbReference type="GO" id="GO:0016579">
    <property type="term" value="P:protein deubiquitination"/>
    <property type="evidence" value="ECO:0007669"/>
    <property type="project" value="TreeGrafter"/>
</dbReference>
<dbReference type="AlphaFoldDB" id="I3S6L3"/>
<evidence type="ECO:0000256" key="5">
    <source>
        <dbReference type="ARBA" id="ARBA00022801"/>
    </source>
</evidence>
<dbReference type="Pfam" id="PF01088">
    <property type="entry name" value="Peptidase_C12"/>
    <property type="match status" value="1"/>
</dbReference>
<dbReference type="GO" id="GO:0006511">
    <property type="term" value="P:ubiquitin-dependent protein catabolic process"/>
    <property type="evidence" value="ECO:0007669"/>
    <property type="project" value="UniProtKB-UniRule"/>
</dbReference>
<feature type="site" description="Transition state stabilizer" evidence="7">
    <location>
        <position position="90"/>
    </location>
</feature>
<protein>
    <recommendedName>
        <fullName evidence="8">Ubiquitin carboxyl-terminal hydrolase</fullName>
        <ecNumber evidence="8">3.4.19.12</ecNumber>
    </recommendedName>
</protein>
<evidence type="ECO:0000313" key="10">
    <source>
        <dbReference type="EMBL" id="AFK35905.1"/>
    </source>
</evidence>
<comment type="catalytic activity">
    <reaction evidence="1 7 8">
        <text>Thiol-dependent hydrolysis of ester, thioester, amide, peptide and isopeptide bonds formed by the C-terminal Gly of ubiquitin (a 76-residue protein attached to proteins as an intracellular targeting signal).</text>
        <dbReference type="EC" id="3.4.19.12"/>
    </reaction>
</comment>
<evidence type="ECO:0000256" key="8">
    <source>
        <dbReference type="RuleBase" id="RU361215"/>
    </source>
</evidence>
<organism evidence="10">
    <name type="scientific">Lotus japonicus</name>
    <name type="common">Lotus corniculatus var. japonicus</name>
    <dbReference type="NCBI Taxonomy" id="34305"/>
    <lineage>
        <taxon>Eukaryota</taxon>
        <taxon>Viridiplantae</taxon>
        <taxon>Streptophyta</taxon>
        <taxon>Embryophyta</taxon>
        <taxon>Tracheophyta</taxon>
        <taxon>Spermatophyta</taxon>
        <taxon>Magnoliopsida</taxon>
        <taxon>eudicotyledons</taxon>
        <taxon>Gunneridae</taxon>
        <taxon>Pentapetalae</taxon>
        <taxon>rosids</taxon>
        <taxon>fabids</taxon>
        <taxon>Fabales</taxon>
        <taxon>Fabaceae</taxon>
        <taxon>Papilionoideae</taxon>
        <taxon>50 kb inversion clade</taxon>
        <taxon>NPAAA clade</taxon>
        <taxon>Hologalegina</taxon>
        <taxon>robinioid clade</taxon>
        <taxon>Loteae</taxon>
        <taxon>Lotus</taxon>
    </lineage>
</organism>
<keyword evidence="4 7" id="KW-0833">Ubl conjugation pathway</keyword>
<evidence type="ECO:0000256" key="2">
    <source>
        <dbReference type="ARBA" id="ARBA00009326"/>
    </source>
</evidence>
<dbReference type="InterPro" id="IPR036959">
    <property type="entry name" value="Peptidase_C12_UCH_sf"/>
</dbReference>
<evidence type="ECO:0000256" key="7">
    <source>
        <dbReference type="PROSITE-ProRule" id="PRU01393"/>
    </source>
</evidence>
<feature type="active site" description="Proton donor" evidence="7">
    <location>
        <position position="167"/>
    </location>
</feature>
<dbReference type="FunFam" id="3.40.532.10:FF:000007">
    <property type="entry name" value="Ubiquitin carboxyl-terminal hydrolase"/>
    <property type="match status" value="1"/>
</dbReference>
<sequence>MAATTSKKRWLPLEANPDVMNQFLRGLGLPADQAECYDVYGLDEELLEMVPKPVLAVLFLYPLTAKSEEERLRQANEKQEYSNKVYFMKQTVGNACGTIGLLHALGNITSEVKFVEGSFFDKFFKSTASLDPSQRAVFLENDREMEVAHSVAATAGDTEASDNADTHFICFACIDGELYELDGRKSAPISHGPSSPSTLLRDASKAIQSMIKENPNSLNFNVIALSKKSSDGH</sequence>
<dbReference type="MEROPS" id="C12.A03"/>
<dbReference type="PRINTS" id="PR00707">
    <property type="entry name" value="UBCTHYDRLASE"/>
</dbReference>
<evidence type="ECO:0000256" key="6">
    <source>
        <dbReference type="ARBA" id="ARBA00022807"/>
    </source>
</evidence>
<keyword evidence="3 7" id="KW-0645">Protease</keyword>
<dbReference type="SUPFAM" id="SSF54001">
    <property type="entry name" value="Cysteine proteinases"/>
    <property type="match status" value="1"/>
</dbReference>
<dbReference type="PROSITE" id="PS52048">
    <property type="entry name" value="UCH_DOMAIN"/>
    <property type="match status" value="1"/>
</dbReference>
<evidence type="ECO:0000256" key="3">
    <source>
        <dbReference type="ARBA" id="ARBA00022670"/>
    </source>
</evidence>
<name>I3S6L3_LOTJA</name>
<dbReference type="EC" id="3.4.19.12" evidence="8"/>
<dbReference type="InterPro" id="IPR038765">
    <property type="entry name" value="Papain-like_cys_pep_sf"/>
</dbReference>
<feature type="active site" description="Nucleophile" evidence="7">
    <location>
        <position position="96"/>
    </location>
</feature>
<dbReference type="Gene3D" id="3.40.532.10">
    <property type="entry name" value="Peptidase C12, ubiquitin carboxyl-terminal hydrolase"/>
    <property type="match status" value="1"/>
</dbReference>
<feature type="domain" description="UCH catalytic" evidence="9">
    <location>
        <begin position="9"/>
        <end position="227"/>
    </location>
</feature>
<accession>I3S6L3</accession>
<dbReference type="EMBL" id="BT136110">
    <property type="protein sequence ID" value="AFK35905.1"/>
    <property type="molecule type" value="mRNA"/>
</dbReference>
<evidence type="ECO:0000256" key="1">
    <source>
        <dbReference type="ARBA" id="ARBA00000707"/>
    </source>
</evidence>
<dbReference type="PANTHER" id="PTHR10589">
    <property type="entry name" value="UBIQUITIN CARBOXYL-TERMINAL HYDROLASE"/>
    <property type="match status" value="1"/>
</dbReference>
<dbReference type="CDD" id="cd09616">
    <property type="entry name" value="Peptidase_C12_UCH_L1_L3"/>
    <property type="match status" value="1"/>
</dbReference>
<comment type="similarity">
    <text evidence="2 7 8">Belongs to the peptidase C12 family.</text>
</comment>